<dbReference type="OrthoDB" id="5979581at2759"/>
<keyword evidence="11" id="KW-1185">Reference proteome</keyword>
<dbReference type="InterPro" id="IPR051334">
    <property type="entry name" value="SRPK"/>
</dbReference>
<dbReference type="AlphaFoldDB" id="A0A395IBQ9"/>
<evidence type="ECO:0000256" key="5">
    <source>
        <dbReference type="ARBA" id="ARBA00022777"/>
    </source>
</evidence>
<organism evidence="10 11">
    <name type="scientific">Aspergillus homomorphus (strain CBS 101889)</name>
    <dbReference type="NCBI Taxonomy" id="1450537"/>
    <lineage>
        <taxon>Eukaryota</taxon>
        <taxon>Fungi</taxon>
        <taxon>Dikarya</taxon>
        <taxon>Ascomycota</taxon>
        <taxon>Pezizomycotina</taxon>
        <taxon>Eurotiomycetes</taxon>
        <taxon>Eurotiomycetidae</taxon>
        <taxon>Eurotiales</taxon>
        <taxon>Aspergillaceae</taxon>
        <taxon>Aspergillus</taxon>
        <taxon>Aspergillus subgen. Circumdati</taxon>
    </lineage>
</organism>
<dbReference type="EC" id="2.7.11.1" evidence="1"/>
<evidence type="ECO:0000313" key="11">
    <source>
        <dbReference type="Proteomes" id="UP000248961"/>
    </source>
</evidence>
<dbReference type="PROSITE" id="PS50011">
    <property type="entry name" value="PROTEIN_KINASE_DOM"/>
    <property type="match status" value="1"/>
</dbReference>
<comment type="catalytic activity">
    <reaction evidence="7">
        <text>L-threonyl-[protein] + ATP = O-phospho-L-threonyl-[protein] + ADP + H(+)</text>
        <dbReference type="Rhea" id="RHEA:46608"/>
        <dbReference type="Rhea" id="RHEA-COMP:11060"/>
        <dbReference type="Rhea" id="RHEA-COMP:11605"/>
        <dbReference type="ChEBI" id="CHEBI:15378"/>
        <dbReference type="ChEBI" id="CHEBI:30013"/>
        <dbReference type="ChEBI" id="CHEBI:30616"/>
        <dbReference type="ChEBI" id="CHEBI:61977"/>
        <dbReference type="ChEBI" id="CHEBI:456216"/>
        <dbReference type="EC" id="2.7.11.1"/>
    </reaction>
</comment>
<accession>A0A395IBQ9</accession>
<feature type="non-terminal residue" evidence="10">
    <location>
        <position position="1"/>
    </location>
</feature>
<dbReference type="STRING" id="1450537.A0A395IBQ9"/>
<keyword evidence="4" id="KW-0547">Nucleotide-binding</keyword>
<keyword evidence="3" id="KW-0808">Transferase</keyword>
<evidence type="ECO:0000256" key="4">
    <source>
        <dbReference type="ARBA" id="ARBA00022741"/>
    </source>
</evidence>
<dbReference type="GeneID" id="37195663"/>
<evidence type="ECO:0000256" key="3">
    <source>
        <dbReference type="ARBA" id="ARBA00022679"/>
    </source>
</evidence>
<evidence type="ECO:0000256" key="2">
    <source>
        <dbReference type="ARBA" id="ARBA00022527"/>
    </source>
</evidence>
<dbReference type="PANTHER" id="PTHR47634:SF9">
    <property type="entry name" value="PROTEIN KINASE DOMAIN-CONTAINING PROTEIN-RELATED"/>
    <property type="match status" value="1"/>
</dbReference>
<evidence type="ECO:0000313" key="10">
    <source>
        <dbReference type="EMBL" id="RAL17650.1"/>
    </source>
</evidence>
<proteinExistence type="predicted"/>
<dbReference type="GO" id="GO:0000245">
    <property type="term" value="P:spliceosomal complex assembly"/>
    <property type="evidence" value="ECO:0007669"/>
    <property type="project" value="TreeGrafter"/>
</dbReference>
<gene>
    <name evidence="10" type="ORF">BO97DRAFT_333753</name>
</gene>
<dbReference type="Proteomes" id="UP000248961">
    <property type="component" value="Unassembled WGS sequence"/>
</dbReference>
<dbReference type="Gene3D" id="3.30.200.20">
    <property type="entry name" value="Phosphorylase Kinase, domain 1"/>
    <property type="match status" value="1"/>
</dbReference>
<keyword evidence="6" id="KW-0067">ATP-binding</keyword>
<dbReference type="Gene3D" id="1.10.510.10">
    <property type="entry name" value="Transferase(Phosphotransferase) domain 1"/>
    <property type="match status" value="1"/>
</dbReference>
<keyword evidence="2" id="KW-0723">Serine/threonine-protein kinase</keyword>
<dbReference type="PANTHER" id="PTHR47634">
    <property type="entry name" value="PROTEIN KINASE DOMAIN-CONTAINING PROTEIN-RELATED"/>
    <property type="match status" value="1"/>
</dbReference>
<reference evidence="10 11" key="1">
    <citation type="submission" date="2018-02" db="EMBL/GenBank/DDBJ databases">
        <title>The genomes of Aspergillus section Nigri reveals drivers in fungal speciation.</title>
        <authorList>
            <consortium name="DOE Joint Genome Institute"/>
            <person name="Vesth T.C."/>
            <person name="Nybo J."/>
            <person name="Theobald S."/>
            <person name="Brandl J."/>
            <person name="Frisvad J.C."/>
            <person name="Nielsen K.F."/>
            <person name="Lyhne E.K."/>
            <person name="Kogle M.E."/>
            <person name="Kuo A."/>
            <person name="Riley R."/>
            <person name="Clum A."/>
            <person name="Nolan M."/>
            <person name="Lipzen A."/>
            <person name="Salamov A."/>
            <person name="Henrissat B."/>
            <person name="Wiebenga A."/>
            <person name="De vries R.P."/>
            <person name="Grigoriev I.V."/>
            <person name="Mortensen U.H."/>
            <person name="Andersen M.R."/>
            <person name="Baker S.E."/>
        </authorList>
    </citation>
    <scope>NUCLEOTIDE SEQUENCE [LARGE SCALE GENOMIC DNA]</scope>
    <source>
        <strain evidence="10 11">CBS 101889</strain>
    </source>
</reference>
<evidence type="ECO:0000256" key="1">
    <source>
        <dbReference type="ARBA" id="ARBA00012513"/>
    </source>
</evidence>
<dbReference type="SUPFAM" id="SSF56112">
    <property type="entry name" value="Protein kinase-like (PK-like)"/>
    <property type="match status" value="1"/>
</dbReference>
<dbReference type="GO" id="GO:0050684">
    <property type="term" value="P:regulation of mRNA processing"/>
    <property type="evidence" value="ECO:0007669"/>
    <property type="project" value="TreeGrafter"/>
</dbReference>
<dbReference type="EMBL" id="KZ824267">
    <property type="protein sequence ID" value="RAL17650.1"/>
    <property type="molecule type" value="Genomic_DNA"/>
</dbReference>
<evidence type="ECO:0000256" key="8">
    <source>
        <dbReference type="ARBA" id="ARBA00048679"/>
    </source>
</evidence>
<evidence type="ECO:0000259" key="9">
    <source>
        <dbReference type="PROSITE" id="PS50011"/>
    </source>
</evidence>
<dbReference type="GO" id="GO:0005524">
    <property type="term" value="F:ATP binding"/>
    <property type="evidence" value="ECO:0007669"/>
    <property type="project" value="UniProtKB-KW"/>
</dbReference>
<keyword evidence="5" id="KW-0418">Kinase</keyword>
<sequence length="209" mass="23520">PGERNIQKLYDHFVIPGPHGLHICLDHEPLGISANELLEWTLGKAVILKDLKNCIRQLLVVLDFLHSVGGEIHTDLQLKYLLLPTPKPEALADFEEAEIKTPSARKVVTDRTIYMSSRFPPGDGLPLPSDFGEPRLSNKRLDEDIMPNLYRAPGVILRAGWEYDVDIWNVAMVVSVLQPLGHPPVWRYYTARPPTYIPCPAYPPAPDCD</sequence>
<dbReference type="VEuPathDB" id="FungiDB:BO97DRAFT_333753"/>
<dbReference type="InterPro" id="IPR000719">
    <property type="entry name" value="Prot_kinase_dom"/>
</dbReference>
<dbReference type="InterPro" id="IPR011009">
    <property type="entry name" value="Kinase-like_dom_sf"/>
</dbReference>
<evidence type="ECO:0000256" key="6">
    <source>
        <dbReference type="ARBA" id="ARBA00022840"/>
    </source>
</evidence>
<name>A0A395IBQ9_ASPHC</name>
<feature type="domain" description="Protein kinase" evidence="9">
    <location>
        <begin position="1"/>
        <end position="209"/>
    </location>
</feature>
<comment type="catalytic activity">
    <reaction evidence="8">
        <text>L-seryl-[protein] + ATP = O-phospho-L-seryl-[protein] + ADP + H(+)</text>
        <dbReference type="Rhea" id="RHEA:17989"/>
        <dbReference type="Rhea" id="RHEA-COMP:9863"/>
        <dbReference type="Rhea" id="RHEA-COMP:11604"/>
        <dbReference type="ChEBI" id="CHEBI:15378"/>
        <dbReference type="ChEBI" id="CHEBI:29999"/>
        <dbReference type="ChEBI" id="CHEBI:30616"/>
        <dbReference type="ChEBI" id="CHEBI:83421"/>
        <dbReference type="ChEBI" id="CHEBI:456216"/>
        <dbReference type="EC" id="2.7.11.1"/>
    </reaction>
</comment>
<dbReference type="RefSeq" id="XP_025556804.1">
    <property type="nucleotide sequence ID" value="XM_025691374.1"/>
</dbReference>
<evidence type="ECO:0000256" key="7">
    <source>
        <dbReference type="ARBA" id="ARBA00047899"/>
    </source>
</evidence>
<protein>
    <recommendedName>
        <fullName evidence="1">non-specific serine/threonine protein kinase</fullName>
        <ecNumber evidence="1">2.7.11.1</ecNumber>
    </recommendedName>
</protein>
<dbReference type="GO" id="GO:0004674">
    <property type="term" value="F:protein serine/threonine kinase activity"/>
    <property type="evidence" value="ECO:0007669"/>
    <property type="project" value="UniProtKB-KW"/>
</dbReference>